<protein>
    <submittedName>
        <fullName evidence="1">Uncharacterized protein</fullName>
    </submittedName>
</protein>
<accession>A0A2H3D2H3</accession>
<keyword evidence="2" id="KW-1185">Reference proteome</keyword>
<dbReference type="AlphaFoldDB" id="A0A2H3D2H3"/>
<organism evidence="1 2">
    <name type="scientific">Armillaria gallica</name>
    <name type="common">Bulbous honey fungus</name>
    <name type="synonym">Armillaria bulbosa</name>
    <dbReference type="NCBI Taxonomy" id="47427"/>
    <lineage>
        <taxon>Eukaryota</taxon>
        <taxon>Fungi</taxon>
        <taxon>Dikarya</taxon>
        <taxon>Basidiomycota</taxon>
        <taxon>Agaricomycotina</taxon>
        <taxon>Agaricomycetes</taxon>
        <taxon>Agaricomycetidae</taxon>
        <taxon>Agaricales</taxon>
        <taxon>Marasmiineae</taxon>
        <taxon>Physalacriaceae</taxon>
        <taxon>Armillaria</taxon>
    </lineage>
</organism>
<reference evidence="2" key="1">
    <citation type="journal article" date="2017" name="Nat. Ecol. Evol.">
        <title>Genome expansion and lineage-specific genetic innovations in the forest pathogenic fungi Armillaria.</title>
        <authorList>
            <person name="Sipos G."/>
            <person name="Prasanna A.N."/>
            <person name="Walter M.C."/>
            <person name="O'Connor E."/>
            <person name="Balint B."/>
            <person name="Krizsan K."/>
            <person name="Kiss B."/>
            <person name="Hess J."/>
            <person name="Varga T."/>
            <person name="Slot J."/>
            <person name="Riley R."/>
            <person name="Boka B."/>
            <person name="Rigling D."/>
            <person name="Barry K."/>
            <person name="Lee J."/>
            <person name="Mihaltcheva S."/>
            <person name="LaButti K."/>
            <person name="Lipzen A."/>
            <person name="Waldron R."/>
            <person name="Moloney N.M."/>
            <person name="Sperisen C."/>
            <person name="Kredics L."/>
            <person name="Vagvoelgyi C."/>
            <person name="Patrignani A."/>
            <person name="Fitzpatrick D."/>
            <person name="Nagy I."/>
            <person name="Doyle S."/>
            <person name="Anderson J.B."/>
            <person name="Grigoriev I.V."/>
            <person name="Gueldener U."/>
            <person name="Muensterkoetter M."/>
            <person name="Nagy L.G."/>
        </authorList>
    </citation>
    <scope>NUCLEOTIDE SEQUENCE [LARGE SCALE GENOMIC DNA]</scope>
    <source>
        <strain evidence="2">Ar21-2</strain>
    </source>
</reference>
<dbReference type="EMBL" id="KZ293668">
    <property type="protein sequence ID" value="PBK89481.1"/>
    <property type="molecule type" value="Genomic_DNA"/>
</dbReference>
<evidence type="ECO:0000313" key="1">
    <source>
        <dbReference type="EMBL" id="PBK89481.1"/>
    </source>
</evidence>
<dbReference type="Proteomes" id="UP000217790">
    <property type="component" value="Unassembled WGS sequence"/>
</dbReference>
<sequence length="164" mass="18319">MTETSQTQTAIPVPPAPPTVCPDCPMLTKEHTTWLNENVILGYAQVVTAAQDHILNEFLEKFWSPDDESKTASVLLKLRKYLANHHKAYSEKTLFNPPKAKEIKAEMAKRPSNSNIPKDLDLYCDVSATMWVALDSDTVEEYQAMAKEANAHAAELPSLGDIYQ</sequence>
<dbReference type="OrthoDB" id="3054247at2759"/>
<name>A0A2H3D2H3_ARMGA</name>
<evidence type="ECO:0000313" key="2">
    <source>
        <dbReference type="Proteomes" id="UP000217790"/>
    </source>
</evidence>
<gene>
    <name evidence="1" type="ORF">ARMGADRAFT_1083470</name>
</gene>
<proteinExistence type="predicted"/>
<dbReference type="InParanoid" id="A0A2H3D2H3"/>